<dbReference type="EMBL" id="DMND01000022">
    <property type="protein sequence ID" value="HAN26355.1"/>
    <property type="molecule type" value="Genomic_DNA"/>
</dbReference>
<comment type="caution">
    <text evidence="1">The sequence shown here is derived from an EMBL/GenBank/DDBJ whole genome shotgun (WGS) entry which is preliminary data.</text>
</comment>
<sequence length="268" mass="30251">MHKQLPDVCYYCGGEATSKEHVPPRTLFPKAADSPDGRNYRENLITVPACDEHNAAKSNDDEYLKYTMVLTITANEHGRNQFATAVMRAIERRPALLDDLLDGHEQVFVDENGEGQLQNTIAVQPDMRRLRASWDAIARGLYFYHNGRVFDGTIYIVDEFTLSLANLEDNDKRQEFARFAEGYAADLPKLGSVPDIFAYQYQTETGVLRMHFYGTTRERLLSRGLTTAALGRILQSRLDDRAAATGRNQTYYDHRITPQAAAGGVQRP</sequence>
<protein>
    <recommendedName>
        <fullName evidence="3">HNH endonuclease</fullName>
    </recommendedName>
</protein>
<gene>
    <name evidence="1" type="ORF">DCP75_01200</name>
</gene>
<dbReference type="Proteomes" id="UP000259273">
    <property type="component" value="Unassembled WGS sequence"/>
</dbReference>
<organism evidence="1 2">
    <name type="scientific">Haliea salexigens</name>
    <dbReference type="NCBI Taxonomy" id="287487"/>
    <lineage>
        <taxon>Bacteria</taxon>
        <taxon>Pseudomonadati</taxon>
        <taxon>Pseudomonadota</taxon>
        <taxon>Gammaproteobacteria</taxon>
        <taxon>Cellvibrionales</taxon>
        <taxon>Halieaceae</taxon>
        <taxon>Haliea</taxon>
    </lineage>
</organism>
<proteinExistence type="predicted"/>
<dbReference type="AlphaFoldDB" id="A0A3C1KIA4"/>
<accession>A0A3C1KIA4</accession>
<reference evidence="1 2" key="1">
    <citation type="journal article" date="2018" name="Nat. Biotechnol.">
        <title>A standardized bacterial taxonomy based on genome phylogeny substantially revises the tree of life.</title>
        <authorList>
            <person name="Parks D.H."/>
            <person name="Chuvochina M."/>
            <person name="Waite D.W."/>
            <person name="Rinke C."/>
            <person name="Skarshewski A."/>
            <person name="Chaumeil P.A."/>
            <person name="Hugenholtz P."/>
        </authorList>
    </citation>
    <scope>NUCLEOTIDE SEQUENCE [LARGE SCALE GENOMIC DNA]</scope>
    <source>
        <strain evidence="1">UBA9158</strain>
    </source>
</reference>
<name>A0A3C1KIA4_9GAMM</name>
<evidence type="ECO:0000313" key="1">
    <source>
        <dbReference type="EMBL" id="HAN26355.1"/>
    </source>
</evidence>
<evidence type="ECO:0008006" key="3">
    <source>
        <dbReference type="Google" id="ProtNLM"/>
    </source>
</evidence>
<evidence type="ECO:0000313" key="2">
    <source>
        <dbReference type="Proteomes" id="UP000259273"/>
    </source>
</evidence>